<reference evidence="2 3" key="1">
    <citation type="journal article" date="2019" name="Int. J. Syst. Evol. Microbiol.">
        <title>The Global Catalogue of Microorganisms (GCM) 10K type strain sequencing project: providing services to taxonomists for standard genome sequencing and annotation.</title>
        <authorList>
            <consortium name="The Broad Institute Genomics Platform"/>
            <consortium name="The Broad Institute Genome Sequencing Center for Infectious Disease"/>
            <person name="Wu L."/>
            <person name="Ma J."/>
        </authorList>
    </citation>
    <scope>NUCLEOTIDE SEQUENCE [LARGE SCALE GENOMIC DNA]</scope>
    <source>
        <strain evidence="2 3">JCM 10667</strain>
    </source>
</reference>
<name>A0ABN1DVJ2_9ACTN</name>
<feature type="region of interest" description="Disordered" evidence="1">
    <location>
        <begin position="1"/>
        <end position="59"/>
    </location>
</feature>
<comment type="caution">
    <text evidence="2">The sequence shown here is derived from an EMBL/GenBank/DDBJ whole genome shotgun (WGS) entry which is preliminary data.</text>
</comment>
<evidence type="ECO:0000313" key="3">
    <source>
        <dbReference type="Proteomes" id="UP001501427"/>
    </source>
</evidence>
<evidence type="ECO:0000313" key="2">
    <source>
        <dbReference type="EMBL" id="GAA0552741.1"/>
    </source>
</evidence>
<accession>A0ABN1DVJ2</accession>
<proteinExistence type="predicted"/>
<sequence>MIGGARARILAGPKEDGTLHMPRSPGYVLDTPMTPSRPPVSPPHDNGSGTQQGHGPPRVRLRRIASVFARRMARVKPDVSGMWGYPSQIAIQGDTGKPGTGVSGATPAGWSRR</sequence>
<organism evidence="2 3">
    <name type="scientific">Actinomadura livida</name>
    <dbReference type="NCBI Taxonomy" id="79909"/>
    <lineage>
        <taxon>Bacteria</taxon>
        <taxon>Bacillati</taxon>
        <taxon>Actinomycetota</taxon>
        <taxon>Actinomycetes</taxon>
        <taxon>Streptosporangiales</taxon>
        <taxon>Thermomonosporaceae</taxon>
        <taxon>Actinomadura</taxon>
    </lineage>
</organism>
<keyword evidence="3" id="KW-1185">Reference proteome</keyword>
<protein>
    <submittedName>
        <fullName evidence="2">Uncharacterized protein</fullName>
    </submittedName>
</protein>
<dbReference type="Proteomes" id="UP001501427">
    <property type="component" value="Unassembled WGS sequence"/>
</dbReference>
<gene>
    <name evidence="2" type="ORF">GCM10009546_13430</name>
</gene>
<feature type="region of interest" description="Disordered" evidence="1">
    <location>
        <begin position="90"/>
        <end position="113"/>
    </location>
</feature>
<dbReference type="EMBL" id="BAAAHD010000012">
    <property type="protein sequence ID" value="GAA0552741.1"/>
    <property type="molecule type" value="Genomic_DNA"/>
</dbReference>
<evidence type="ECO:0000256" key="1">
    <source>
        <dbReference type="SAM" id="MobiDB-lite"/>
    </source>
</evidence>